<evidence type="ECO:0000256" key="1">
    <source>
        <dbReference type="SAM" id="MobiDB-lite"/>
    </source>
</evidence>
<evidence type="ECO:0000313" key="3">
    <source>
        <dbReference type="Proteomes" id="UP001221546"/>
    </source>
</evidence>
<dbReference type="EMBL" id="CP121646">
    <property type="protein sequence ID" value="WFU64508.1"/>
    <property type="molecule type" value="Genomic_DNA"/>
</dbReference>
<dbReference type="Proteomes" id="UP001221546">
    <property type="component" value="Chromosome"/>
</dbReference>
<name>A0ABY8JHD0_9BRAD</name>
<feature type="region of interest" description="Disordered" evidence="1">
    <location>
        <begin position="93"/>
        <end position="132"/>
    </location>
</feature>
<dbReference type="RefSeq" id="WP_158074248.1">
    <property type="nucleotide sequence ID" value="NZ_CP121646.1"/>
</dbReference>
<accession>A0ABY8JHD0</accession>
<organism evidence="2 3">
    <name type="scientific">Bradyrhizobium brasilense</name>
    <dbReference type="NCBI Taxonomy" id="1419277"/>
    <lineage>
        <taxon>Bacteria</taxon>
        <taxon>Pseudomonadati</taxon>
        <taxon>Pseudomonadota</taxon>
        <taxon>Alphaproteobacteria</taxon>
        <taxon>Hyphomicrobiales</taxon>
        <taxon>Nitrobacteraceae</taxon>
        <taxon>Bradyrhizobium</taxon>
    </lineage>
</organism>
<sequence>MRRRTEGFGSAVGMRDDLSAEDPLIEHSLDRHDLSPGDGIGIIPTRSEIDQGAAAAVLHQEHVAEDLSDVAAHGGRTAGLQPVDRGRLQQHDAARRPILGDANATGTGRCAGDKHGKRGPCQQATMPDLPAPRQRRARIPLCIAFGHWTLLS</sequence>
<proteinExistence type="predicted"/>
<gene>
    <name evidence="2" type="ORF">QA636_02805</name>
</gene>
<protein>
    <submittedName>
        <fullName evidence="2">Uncharacterized protein</fullName>
    </submittedName>
</protein>
<reference evidence="2 3" key="1">
    <citation type="submission" date="2023-04" db="EMBL/GenBank/DDBJ databases">
        <title>Australian commercial rhizobial inoculants.</title>
        <authorList>
            <person name="Kohlmeier M.G."/>
            <person name="O'Hara G.W."/>
            <person name="Colombi E."/>
            <person name="Ramsay J.P."/>
            <person name="Terpolilli J."/>
        </authorList>
    </citation>
    <scope>NUCLEOTIDE SEQUENCE [LARGE SCALE GENOMIC DNA]</scope>
    <source>
        <strain evidence="2 3">CB627</strain>
    </source>
</reference>
<keyword evidence="3" id="KW-1185">Reference proteome</keyword>
<evidence type="ECO:0000313" key="2">
    <source>
        <dbReference type="EMBL" id="WFU64508.1"/>
    </source>
</evidence>